<proteinExistence type="inferred from homology"/>
<dbReference type="Pfam" id="PF13360">
    <property type="entry name" value="PQQ_2"/>
    <property type="match status" value="1"/>
</dbReference>
<dbReference type="SUPFAM" id="SSF50998">
    <property type="entry name" value="Quinoprotein alcohol dehydrogenase-like"/>
    <property type="match status" value="1"/>
</dbReference>
<dbReference type="Gene3D" id="2.130.10.10">
    <property type="entry name" value="YVTN repeat-like/Quinoprotein amine dehydrogenase"/>
    <property type="match status" value="1"/>
</dbReference>
<dbReference type="HAMAP" id="MF_00923">
    <property type="entry name" value="OM_assembly_BamB"/>
    <property type="match status" value="1"/>
</dbReference>
<dbReference type="InterPro" id="IPR015943">
    <property type="entry name" value="WD40/YVTN_repeat-like_dom_sf"/>
</dbReference>
<keyword evidence="1 4" id="KW-0732">Signal</keyword>
<evidence type="ECO:0000256" key="4">
    <source>
        <dbReference type="HAMAP-Rule" id="MF_00923"/>
    </source>
</evidence>
<protein>
    <recommendedName>
        <fullName evidence="4">Outer membrane protein assembly factor BamB</fullName>
    </recommendedName>
</protein>
<dbReference type="GO" id="GO:0051205">
    <property type="term" value="P:protein insertion into membrane"/>
    <property type="evidence" value="ECO:0007669"/>
    <property type="project" value="UniProtKB-UniRule"/>
</dbReference>
<comment type="subcellular location">
    <subcellularLocation>
        <location evidence="4">Cell outer membrane</location>
    </subcellularLocation>
</comment>
<dbReference type="NCBIfam" id="TIGR03300">
    <property type="entry name" value="assembly_YfgL"/>
    <property type="match status" value="1"/>
</dbReference>
<keyword evidence="3 4" id="KW-0998">Cell outer membrane</keyword>
<evidence type="ECO:0000256" key="2">
    <source>
        <dbReference type="ARBA" id="ARBA00023136"/>
    </source>
</evidence>
<sequence>MIHPIAAALLIMMLAGCSTVSGWFGSEKKPREPAKLIEFKQTAAFKLRWRTKIGSGGDYIFQPAILHDAVYAVNAKGELFRLDPASGKQVWRINTGFTVSAGVGVGEGLILVGGLKGQLAAFSVDGKPLWKTKASSEVLHVADVADGIVVVRTADGRISGIDSTDGKRLWLYEHVTPALIVRNHGGVAIERGTVFAGFAGGKLAAISLGSGLVIWETVVSESRGNTELERIRDITSLPVLDDEQVCAIAYQGRVACYSLAQGSLLWSRDISSDKGMTLLQNMLYITSETGAVLALDKNSGSSVWKNDQLFMRPTSAPFAFGDYLVIADYQGYLHALNREDGSLAGRFKTDFSPISAIPVELDGGLLVQTREGYLYSVALH</sequence>
<comment type="subunit">
    <text evidence="4">Part of the Bam complex.</text>
</comment>
<dbReference type="PANTHER" id="PTHR34512:SF30">
    <property type="entry name" value="OUTER MEMBRANE PROTEIN ASSEMBLY FACTOR BAMB"/>
    <property type="match status" value="1"/>
</dbReference>
<dbReference type="InterPro" id="IPR017687">
    <property type="entry name" value="BamB"/>
</dbReference>
<evidence type="ECO:0000256" key="3">
    <source>
        <dbReference type="ARBA" id="ARBA00023237"/>
    </source>
</evidence>
<evidence type="ECO:0000313" key="6">
    <source>
        <dbReference type="EMBL" id="SPS06289.1"/>
    </source>
</evidence>
<feature type="domain" description="Pyrrolo-quinoline quinone repeat" evidence="5">
    <location>
        <begin position="76"/>
        <end position="306"/>
    </location>
</feature>
<dbReference type="PANTHER" id="PTHR34512">
    <property type="entry name" value="CELL SURFACE PROTEIN"/>
    <property type="match status" value="1"/>
</dbReference>
<keyword evidence="2 4" id="KW-0472">Membrane</keyword>
<dbReference type="SMART" id="SM00564">
    <property type="entry name" value="PQQ"/>
    <property type="match status" value="6"/>
</dbReference>
<dbReference type="GO" id="GO:0009279">
    <property type="term" value="C:cell outer membrane"/>
    <property type="evidence" value="ECO:0007669"/>
    <property type="project" value="UniProtKB-SubCell"/>
</dbReference>
<dbReference type="AlphaFoldDB" id="A0A2X0QVX0"/>
<reference evidence="6" key="1">
    <citation type="submission" date="2018-05" db="EMBL/GenBank/DDBJ databases">
        <authorList>
            <person name="Lanie J.A."/>
            <person name="Ng W.-L."/>
            <person name="Kazmierczak K.M."/>
            <person name="Andrzejewski T.M."/>
            <person name="Davidsen T.M."/>
            <person name="Wayne K.J."/>
            <person name="Tettelin H."/>
            <person name="Glass J.I."/>
            <person name="Rusch D."/>
            <person name="Podicherti R."/>
            <person name="Tsui H.-C.T."/>
            <person name="Winkler M.E."/>
        </authorList>
    </citation>
    <scope>NUCLEOTIDE SEQUENCE</scope>
    <source>
        <strain evidence="6">KNB</strain>
    </source>
</reference>
<dbReference type="GO" id="GO:0043165">
    <property type="term" value="P:Gram-negative-bacterium-type cell outer membrane assembly"/>
    <property type="evidence" value="ECO:0007669"/>
    <property type="project" value="UniProtKB-UniRule"/>
</dbReference>
<evidence type="ECO:0000259" key="5">
    <source>
        <dbReference type="Pfam" id="PF13360"/>
    </source>
</evidence>
<dbReference type="InterPro" id="IPR011047">
    <property type="entry name" value="Quinoprotein_ADH-like_sf"/>
</dbReference>
<gene>
    <name evidence="4 6" type="primary">bamB</name>
    <name evidence="6" type="ORF">NITFAB_1879</name>
</gene>
<dbReference type="InterPro" id="IPR002372">
    <property type="entry name" value="PQQ_rpt_dom"/>
</dbReference>
<dbReference type="EMBL" id="LS423452">
    <property type="protein sequence ID" value="SPS06289.1"/>
    <property type="molecule type" value="Genomic_DNA"/>
</dbReference>
<comment type="function">
    <text evidence="4">Part of the outer membrane protein assembly complex, which is involved in assembly and insertion of beta-barrel proteins into the outer membrane.</text>
</comment>
<organism evidence="6">
    <name type="scientific">Candidatus Nitrotoga fabula</name>
    <dbReference type="NCBI Taxonomy" id="2182327"/>
    <lineage>
        <taxon>Bacteria</taxon>
        <taxon>Pseudomonadati</taxon>
        <taxon>Pseudomonadota</taxon>
        <taxon>Betaproteobacteria</taxon>
        <taxon>Nitrosomonadales</taxon>
        <taxon>Gallionellaceae</taxon>
        <taxon>Candidatus Nitrotoga</taxon>
    </lineage>
</organism>
<comment type="similarity">
    <text evidence="4">Belongs to the BamB family.</text>
</comment>
<accession>A0A2X0QVX0</accession>
<dbReference type="InterPro" id="IPR018391">
    <property type="entry name" value="PQQ_b-propeller_rpt"/>
</dbReference>
<evidence type="ECO:0000256" key="1">
    <source>
        <dbReference type="ARBA" id="ARBA00022729"/>
    </source>
</evidence>
<name>A0A2X0QVX0_9PROT</name>